<dbReference type="SUPFAM" id="SSF57889">
    <property type="entry name" value="Cysteine-rich domain"/>
    <property type="match status" value="1"/>
</dbReference>
<protein>
    <submittedName>
        <fullName evidence="1">Uncharacterized protein</fullName>
    </submittedName>
</protein>
<sequence>MPSSSKRYQPTCNLYYPPIYSNKAYYPTSNMHVKGFYYDCSSCDLVLDILCVSMAPSVKHQSHSHPLKLTYNPPYQTKGLSSVLKPKYGRNVDTSSLPTLGRQGEFPTISLIEDEVDKGIEHCSQSLVGRLDMNKLDLDRIRVLVRVHWKPSGFVQVTPLGRGHVMFSKDNEVALNVEVGIEQAMEILQVSPENVEDDTNLEAIPLENQGGKERDTEETVIVSAADCGNNMVVEEDIASVQAKDLRAIDLPDGTW</sequence>
<keyword evidence="2" id="KW-1185">Reference proteome</keyword>
<comment type="caution">
    <text evidence="1">The sequence shown here is derived from an EMBL/GenBank/DDBJ whole genome shotgun (WGS) entry which is preliminary data.</text>
</comment>
<gene>
    <name evidence="1" type="ORF">IFM89_012825</name>
</gene>
<reference evidence="1 2" key="1">
    <citation type="submission" date="2020-10" db="EMBL/GenBank/DDBJ databases">
        <title>The Coptis chinensis genome and diversification of protoberbering-type alkaloids.</title>
        <authorList>
            <person name="Wang B."/>
            <person name="Shu S."/>
            <person name="Song C."/>
            <person name="Liu Y."/>
        </authorList>
    </citation>
    <scope>NUCLEOTIDE SEQUENCE [LARGE SCALE GENOMIC DNA]</scope>
    <source>
        <strain evidence="1">HL-2020</strain>
        <tissue evidence="1">Leaf</tissue>
    </source>
</reference>
<dbReference type="EMBL" id="JADFTS010000008">
    <property type="protein sequence ID" value="KAF9592249.1"/>
    <property type="molecule type" value="Genomic_DNA"/>
</dbReference>
<evidence type="ECO:0000313" key="1">
    <source>
        <dbReference type="EMBL" id="KAF9592249.1"/>
    </source>
</evidence>
<proteinExistence type="predicted"/>
<dbReference type="AlphaFoldDB" id="A0A835H501"/>
<organism evidence="1 2">
    <name type="scientific">Coptis chinensis</name>
    <dbReference type="NCBI Taxonomy" id="261450"/>
    <lineage>
        <taxon>Eukaryota</taxon>
        <taxon>Viridiplantae</taxon>
        <taxon>Streptophyta</taxon>
        <taxon>Embryophyta</taxon>
        <taxon>Tracheophyta</taxon>
        <taxon>Spermatophyta</taxon>
        <taxon>Magnoliopsida</taxon>
        <taxon>Ranunculales</taxon>
        <taxon>Ranunculaceae</taxon>
        <taxon>Coptidoideae</taxon>
        <taxon>Coptis</taxon>
    </lineage>
</organism>
<dbReference type="InterPro" id="IPR046349">
    <property type="entry name" value="C1-like_sf"/>
</dbReference>
<dbReference type="Proteomes" id="UP000631114">
    <property type="component" value="Unassembled WGS sequence"/>
</dbReference>
<name>A0A835H501_9MAGN</name>
<accession>A0A835H501</accession>
<evidence type="ECO:0000313" key="2">
    <source>
        <dbReference type="Proteomes" id="UP000631114"/>
    </source>
</evidence>